<dbReference type="AlphaFoldDB" id="A0A090T884"/>
<dbReference type="Gene3D" id="3.40.605.10">
    <property type="entry name" value="Aldehyde Dehydrogenase, Chain A, domain 1"/>
    <property type="match status" value="1"/>
</dbReference>
<comment type="caution">
    <text evidence="2">The sequence shown here is derived from an EMBL/GenBank/DDBJ whole genome shotgun (WGS) entry which is preliminary data.</text>
</comment>
<reference evidence="2 3" key="1">
    <citation type="submission" date="2014-09" db="EMBL/GenBank/DDBJ databases">
        <title>Vibrio maritimus JCM 19240. (C210) whole genome shotgun sequence.</title>
        <authorList>
            <person name="Sawabe T."/>
            <person name="Meirelles P."/>
            <person name="Nakanishi M."/>
            <person name="Sayaka M."/>
            <person name="Hattori M."/>
            <person name="Ohkuma M."/>
        </authorList>
    </citation>
    <scope>NUCLEOTIDE SEQUENCE [LARGE SCALE GENOMIC DNA]</scope>
    <source>
        <strain evidence="2 3">JCM 19240</strain>
    </source>
</reference>
<dbReference type="GO" id="GO:0016491">
    <property type="term" value="F:oxidoreductase activity"/>
    <property type="evidence" value="ECO:0007669"/>
    <property type="project" value="UniProtKB-KW"/>
</dbReference>
<dbReference type="Proteomes" id="UP000029224">
    <property type="component" value="Unassembled WGS sequence"/>
</dbReference>
<protein>
    <submittedName>
        <fullName evidence="2">Delta 1-pyrroline-5-carboxylate dehydrogenase domain protein</fullName>
    </submittedName>
</protein>
<dbReference type="SUPFAM" id="SSF53720">
    <property type="entry name" value="ALDH-like"/>
    <property type="match status" value="1"/>
</dbReference>
<proteinExistence type="predicted"/>
<name>A0A090T884_9VIBR</name>
<accession>A0A090T884</accession>
<evidence type="ECO:0000256" key="1">
    <source>
        <dbReference type="ARBA" id="ARBA00023002"/>
    </source>
</evidence>
<dbReference type="InterPro" id="IPR016161">
    <property type="entry name" value="Ald_DH/histidinol_DH"/>
</dbReference>
<keyword evidence="3" id="KW-1185">Reference proteome</keyword>
<evidence type="ECO:0000313" key="3">
    <source>
        <dbReference type="Proteomes" id="UP000029224"/>
    </source>
</evidence>
<dbReference type="InterPro" id="IPR016162">
    <property type="entry name" value="Ald_DH_N"/>
</dbReference>
<organism evidence="2 3">
    <name type="scientific">Vibrio maritimus</name>
    <dbReference type="NCBI Taxonomy" id="990268"/>
    <lineage>
        <taxon>Bacteria</taxon>
        <taxon>Pseudomonadati</taxon>
        <taxon>Pseudomonadota</taxon>
        <taxon>Gammaproteobacteria</taxon>
        <taxon>Vibrionales</taxon>
        <taxon>Vibrionaceae</taxon>
        <taxon>Vibrio</taxon>
    </lineage>
</organism>
<sequence length="229" mass="24548">MVNNATIFSDVLNAWESWNVTDFAEQRECLLSVQRNMAELNATLASVMAFHVQQANILLANPHVMPGPTGETNELYAAGRGVALVVLESEEAEAKIAAVAQITAALIAGNGVIVCSGNEKFNQILISAVERSQLPSNLVQIVALEEATTFIDFDVRVVGLVGSEETQWQVNHQLANRDGAIGLLVSETDLASLPTSHDPNLVLRFITERTRTINITAVGGNATLLELGS</sequence>
<reference evidence="2 3" key="2">
    <citation type="submission" date="2014-09" db="EMBL/GenBank/DDBJ databases">
        <authorList>
            <consortium name="NBRP consortium"/>
            <person name="Sawabe T."/>
            <person name="Meirelles P."/>
            <person name="Nakanishi M."/>
            <person name="Sayaka M."/>
            <person name="Hattori M."/>
            <person name="Ohkuma M."/>
        </authorList>
    </citation>
    <scope>NUCLEOTIDE SEQUENCE [LARGE SCALE GENOMIC DNA]</scope>
    <source>
        <strain evidence="2 3">JCM 19240</strain>
    </source>
</reference>
<evidence type="ECO:0000313" key="2">
    <source>
        <dbReference type="EMBL" id="GAL35438.1"/>
    </source>
</evidence>
<dbReference type="EMBL" id="BBMT01000007">
    <property type="protein sequence ID" value="GAL35438.1"/>
    <property type="molecule type" value="Genomic_DNA"/>
</dbReference>
<keyword evidence="1" id="KW-0560">Oxidoreductase</keyword>
<dbReference type="OrthoDB" id="6659650at2"/>
<gene>
    <name evidence="2" type="ORF">JCM19240_285</name>
</gene>